<name>A0AAU8GQ14_9CAUD</name>
<dbReference type="EMBL" id="PP758912">
    <property type="protein sequence ID" value="XCH43943.1"/>
    <property type="molecule type" value="Genomic_DNA"/>
</dbReference>
<sequence length="91" mass="10126">MTAVLDTNVDIEPNVLSFDKIKPGAPKDTFIHFWVLKDPEGEIIADSSFYFESRELAMENCIEVFGQSLALGRHIVKGKADEKLLSKALEG</sequence>
<accession>A0AAU8GQ14</accession>
<reference evidence="1" key="1">
    <citation type="submission" date="2024-05" db="EMBL/GenBank/DDBJ databases">
        <authorList>
            <person name="Benson E.M."/>
            <person name="Blount M.E."/>
            <person name="Chauhan S."/>
            <person name="Ehrhart J.N."/>
            <person name="Foster A.Z."/>
            <person name="Ingber A.M."/>
            <person name="Julian M.L."/>
            <person name="Kwansah D.N."/>
            <person name="Le T."/>
            <person name="May E.J."/>
            <person name="Mazel E.H."/>
            <person name="Morency E."/>
            <person name="Nelson S.A."/>
            <person name="O'Toole C.T."/>
            <person name="Potter K.E."/>
            <person name="Rue A.R."/>
            <person name="Vita L.A."/>
            <person name="Weigand K.A."/>
            <person name="Monti D.L."/>
            <person name="Russell D.A."/>
            <person name="Jacobs-Sera D."/>
            <person name="Hatfull G.F."/>
        </authorList>
    </citation>
    <scope>NUCLEOTIDE SEQUENCE</scope>
</reference>
<organism evidence="1">
    <name type="scientific">Gordonia phage Petito</name>
    <dbReference type="NCBI Taxonomy" id="3158876"/>
    <lineage>
        <taxon>Viruses</taxon>
        <taxon>Duplodnaviria</taxon>
        <taxon>Heunggongvirae</taxon>
        <taxon>Uroviricota</taxon>
        <taxon>Caudoviricetes</taxon>
    </lineage>
</organism>
<protein>
    <submittedName>
        <fullName evidence="1">Uncharacterized protein</fullName>
    </submittedName>
</protein>
<evidence type="ECO:0000313" key="1">
    <source>
        <dbReference type="EMBL" id="XCH43943.1"/>
    </source>
</evidence>
<gene>
    <name evidence="1" type="primary">71</name>
    <name evidence="1" type="ORF">SEA_PETITO_71</name>
</gene>
<proteinExistence type="predicted"/>